<gene>
    <name evidence="3" type="ORF">HELGO_WM13017</name>
</gene>
<evidence type="ECO:0000259" key="2">
    <source>
        <dbReference type="PROSITE" id="PS50853"/>
    </source>
</evidence>
<protein>
    <recommendedName>
        <fullName evidence="2">Fibronectin type-III domain-containing protein</fullName>
    </recommendedName>
</protein>
<dbReference type="InterPro" id="IPR036116">
    <property type="entry name" value="FN3_sf"/>
</dbReference>
<organism evidence="3">
    <name type="scientific">uncultured Sulfurovum sp</name>
    <dbReference type="NCBI Taxonomy" id="269237"/>
    <lineage>
        <taxon>Bacteria</taxon>
        <taxon>Pseudomonadati</taxon>
        <taxon>Campylobacterota</taxon>
        <taxon>Epsilonproteobacteria</taxon>
        <taxon>Campylobacterales</taxon>
        <taxon>Sulfurovaceae</taxon>
        <taxon>Sulfurovum</taxon>
        <taxon>environmental samples</taxon>
    </lineage>
</organism>
<dbReference type="CDD" id="cd00063">
    <property type="entry name" value="FN3"/>
    <property type="match status" value="2"/>
</dbReference>
<dbReference type="AlphaFoldDB" id="A0A6S6SRC2"/>
<keyword evidence="1" id="KW-0732">Signal</keyword>
<accession>A0A6S6SRC2</accession>
<evidence type="ECO:0000313" key="3">
    <source>
        <dbReference type="EMBL" id="CAA6807212.1"/>
    </source>
</evidence>
<feature type="chain" id="PRO_5028440530" description="Fibronectin type-III domain-containing protein" evidence="1">
    <location>
        <begin position="19"/>
        <end position="493"/>
    </location>
</feature>
<dbReference type="InterPro" id="IPR003961">
    <property type="entry name" value="FN3_dom"/>
</dbReference>
<evidence type="ECO:0000256" key="1">
    <source>
        <dbReference type="SAM" id="SignalP"/>
    </source>
</evidence>
<proteinExistence type="predicted"/>
<dbReference type="EMBL" id="CACVAU010000025">
    <property type="protein sequence ID" value="CAA6807212.1"/>
    <property type="molecule type" value="Genomic_DNA"/>
</dbReference>
<feature type="domain" description="Fibronectin type-III" evidence="2">
    <location>
        <begin position="298"/>
        <end position="389"/>
    </location>
</feature>
<dbReference type="PROSITE" id="PS50853">
    <property type="entry name" value="FN3"/>
    <property type="match status" value="1"/>
</dbReference>
<sequence>MKQLYLALFLLSSSSLSAQVYEDAEDGSTQRWIISDNKPAKASIKNISLNDNKVIKLSGKRTKNEYMLGGINSENGWNDLDNDSLKWDMKFSEYFAIYIPIETENGIRYLIYTAKNKSTGLRGKYIHIGLGKKLKNGEMHTIKRNIQEDLQRFDRSNELIGINGFIVRGSGEIDNVETSASSESNNNIANNTNLILQSFSANNIKSTQAEIRILGQNIASYQVEYGENENLGLFSEKVEGITQNNASQILFTSLNDLKAKQQYFFKVQLFDSENQQILSETKTFTTKEAVQDNAINLSLTSSTIQNITAKTVKLGFQFNEPIKSFQIKYGTTENLDKETRKKENIQVQSLSESIASLQPNTKYFYQVLASDNTNNNFVSPLQEFTTQNANVEEVNDPTFRIESLIIFTIDSLEAQTIATLYGAETAELQYSEEATFQNVLTAESLLTNRGLKQSLFSKLTGLKANTKYFYRVRAVNDEQKEIFSETKTFTSRK</sequence>
<feature type="signal peptide" evidence="1">
    <location>
        <begin position="1"/>
        <end position="18"/>
    </location>
</feature>
<dbReference type="InterPro" id="IPR013783">
    <property type="entry name" value="Ig-like_fold"/>
</dbReference>
<reference evidence="3" key="1">
    <citation type="submission" date="2020-01" db="EMBL/GenBank/DDBJ databases">
        <authorList>
            <person name="Meier V. D."/>
            <person name="Meier V D."/>
        </authorList>
    </citation>
    <scope>NUCLEOTIDE SEQUENCE</scope>
    <source>
        <strain evidence="3">HLG_WM_MAG_05</strain>
    </source>
</reference>
<dbReference type="SUPFAM" id="SSF49265">
    <property type="entry name" value="Fibronectin type III"/>
    <property type="match status" value="2"/>
</dbReference>
<name>A0A6S6SRC2_9BACT</name>
<dbReference type="Gene3D" id="2.60.40.10">
    <property type="entry name" value="Immunoglobulins"/>
    <property type="match status" value="3"/>
</dbReference>